<dbReference type="PANTHER" id="PTHR43038">
    <property type="entry name" value="ATP-BINDING CASSETTE, SUB-FAMILY H, MEMBER 1"/>
    <property type="match status" value="1"/>
</dbReference>
<evidence type="ECO:0000313" key="5">
    <source>
        <dbReference type="Proteomes" id="UP000008363"/>
    </source>
</evidence>
<dbReference type="Proteomes" id="UP000008363">
    <property type="component" value="Unassembled WGS sequence"/>
</dbReference>
<dbReference type="SMART" id="SM00382">
    <property type="entry name" value="AAA"/>
    <property type="match status" value="1"/>
</dbReference>
<organism evidence="4 5">
    <name type="scientific">Gordonia rhizosphera NBRC 16068</name>
    <dbReference type="NCBI Taxonomy" id="1108045"/>
    <lineage>
        <taxon>Bacteria</taxon>
        <taxon>Bacillati</taxon>
        <taxon>Actinomycetota</taxon>
        <taxon>Actinomycetes</taxon>
        <taxon>Mycobacteriales</taxon>
        <taxon>Gordoniaceae</taxon>
        <taxon>Gordonia</taxon>
    </lineage>
</organism>
<dbReference type="GO" id="GO:0005524">
    <property type="term" value="F:ATP binding"/>
    <property type="evidence" value="ECO:0007669"/>
    <property type="project" value="UniProtKB-KW"/>
</dbReference>
<dbReference type="Pfam" id="PF00005">
    <property type="entry name" value="ABC_tran"/>
    <property type="match status" value="1"/>
</dbReference>
<dbReference type="CDD" id="cd03230">
    <property type="entry name" value="ABC_DR_subfamily_A"/>
    <property type="match status" value="1"/>
</dbReference>
<accession>K6WB20</accession>
<keyword evidence="5" id="KW-1185">Reference proteome</keyword>
<comment type="caution">
    <text evidence="4">The sequence shown here is derived from an EMBL/GenBank/DDBJ whole genome shotgun (WGS) entry which is preliminary data.</text>
</comment>
<name>K6WB20_9ACTN</name>
<keyword evidence="2 4" id="KW-0067">ATP-binding</keyword>
<evidence type="ECO:0000259" key="3">
    <source>
        <dbReference type="PROSITE" id="PS50893"/>
    </source>
</evidence>
<dbReference type="EMBL" id="BAHC01000060">
    <property type="protein sequence ID" value="GAB89387.1"/>
    <property type="molecule type" value="Genomic_DNA"/>
</dbReference>
<dbReference type="SUPFAM" id="SSF52540">
    <property type="entry name" value="P-loop containing nucleoside triphosphate hydrolases"/>
    <property type="match status" value="1"/>
</dbReference>
<dbReference type="PANTHER" id="PTHR43038:SF3">
    <property type="entry name" value="ABC TRANSPORTER G FAMILY MEMBER 20 ISOFORM X1"/>
    <property type="match status" value="1"/>
</dbReference>
<sequence>MNTGIIRSHDVTRRFGDFTAVDTVTMNVEPGEVVGLLGANGAGKTTLIRMLLGLLRPSSGAVTLFDGPPDRSRRARLGYVPQNLGLYQDLTVAENLAFSTGTYGVAAPELPPDLQASSDTLVGALPLGAQRRVAFLAALAHTPVALVLDEPTSGVDALSRARLWDTIRAEADRGAGVLVTTHYMEEAQECDRLLLMSNGLLVGQGSESDVIGDTRAVAVTTDDWAQAFGALNAAGVPVILSGRSIRVADTDPDVLHRVLADAGIPATVQPVAATLEERMLVLARAADQ</sequence>
<dbReference type="eggNOG" id="COG1131">
    <property type="taxonomic scope" value="Bacteria"/>
</dbReference>
<evidence type="ECO:0000256" key="2">
    <source>
        <dbReference type="ARBA" id="ARBA00022840"/>
    </source>
</evidence>
<evidence type="ECO:0000313" key="4">
    <source>
        <dbReference type="EMBL" id="GAB89387.1"/>
    </source>
</evidence>
<dbReference type="Gene3D" id="3.40.50.300">
    <property type="entry name" value="P-loop containing nucleotide triphosphate hydrolases"/>
    <property type="match status" value="1"/>
</dbReference>
<reference evidence="4 5" key="1">
    <citation type="submission" date="2012-08" db="EMBL/GenBank/DDBJ databases">
        <title>Whole genome shotgun sequence of Gordonia rhizosphera NBRC 16068.</title>
        <authorList>
            <person name="Takarada H."/>
            <person name="Isaki S."/>
            <person name="Hosoyama A."/>
            <person name="Tsuchikane K."/>
            <person name="Katsumata H."/>
            <person name="Baba S."/>
            <person name="Ohji S."/>
            <person name="Yamazaki S."/>
            <person name="Fujita N."/>
        </authorList>
    </citation>
    <scope>NUCLEOTIDE SEQUENCE [LARGE SCALE GENOMIC DNA]</scope>
    <source>
        <strain evidence="4 5">NBRC 16068</strain>
    </source>
</reference>
<dbReference type="InterPro" id="IPR003439">
    <property type="entry name" value="ABC_transporter-like_ATP-bd"/>
</dbReference>
<proteinExistence type="predicted"/>
<dbReference type="InterPro" id="IPR027417">
    <property type="entry name" value="P-loop_NTPase"/>
</dbReference>
<dbReference type="RefSeq" id="WP_006331415.1">
    <property type="nucleotide sequence ID" value="NZ_BAHC01000060.1"/>
</dbReference>
<gene>
    <name evidence="4" type="ORF">GORHZ_060_00190</name>
</gene>
<dbReference type="OrthoDB" id="9804819at2"/>
<evidence type="ECO:0000256" key="1">
    <source>
        <dbReference type="ARBA" id="ARBA00022741"/>
    </source>
</evidence>
<dbReference type="PROSITE" id="PS50893">
    <property type="entry name" value="ABC_TRANSPORTER_2"/>
    <property type="match status" value="1"/>
</dbReference>
<keyword evidence="1" id="KW-0547">Nucleotide-binding</keyword>
<dbReference type="GO" id="GO:0016887">
    <property type="term" value="F:ATP hydrolysis activity"/>
    <property type="evidence" value="ECO:0007669"/>
    <property type="project" value="InterPro"/>
</dbReference>
<feature type="domain" description="ABC transporter" evidence="3">
    <location>
        <begin position="6"/>
        <end position="223"/>
    </location>
</feature>
<dbReference type="InterPro" id="IPR003593">
    <property type="entry name" value="AAA+_ATPase"/>
</dbReference>
<protein>
    <submittedName>
        <fullName evidence="4">Putative ABC transporter ATP-binding protein</fullName>
    </submittedName>
</protein>
<dbReference type="STRING" id="1108045.GORHZ_060_00190"/>
<dbReference type="AlphaFoldDB" id="K6WB20"/>